<dbReference type="CDD" id="cd02222">
    <property type="entry name" value="cupin_TM1459-like"/>
    <property type="match status" value="1"/>
</dbReference>
<sequence length="167" mass="18646">MDDYRSTDPAGAPQGAPQHPMLRRALPGFRWEAVDLLRYKDEGSAPFRDVTRQVLFADAAGGAEWRYFEVAPGGWSTLERHEHTHAVMILRGRGRCLLGERVREVAEHDLVEVPPMTWHQFRAAPDAPLGFLCLVSTVRDRPQLPQPEDLAALRAVPQVAAFLDGEA</sequence>
<dbReference type="SUPFAM" id="SSF51182">
    <property type="entry name" value="RmlC-like cupins"/>
    <property type="match status" value="1"/>
</dbReference>
<dbReference type="EMBL" id="JACHGB010000005">
    <property type="protein sequence ID" value="MBB5272900.1"/>
    <property type="molecule type" value="Genomic_DNA"/>
</dbReference>
<dbReference type="Gene3D" id="2.60.120.10">
    <property type="entry name" value="Jelly Rolls"/>
    <property type="match status" value="1"/>
</dbReference>
<dbReference type="Proteomes" id="UP000532440">
    <property type="component" value="Unassembled WGS sequence"/>
</dbReference>
<keyword evidence="2" id="KW-0223">Dioxygenase</keyword>
<protein>
    <submittedName>
        <fullName evidence="2">Quercetin dioxygenase-like cupin family protein</fullName>
    </submittedName>
</protein>
<keyword evidence="3" id="KW-1185">Reference proteome</keyword>
<proteinExistence type="predicted"/>
<keyword evidence="2" id="KW-0560">Oxidoreductase</keyword>
<dbReference type="AlphaFoldDB" id="A0A7W8HIW8"/>
<dbReference type="InterPro" id="IPR011051">
    <property type="entry name" value="RmlC_Cupin_sf"/>
</dbReference>
<dbReference type="GO" id="GO:0051213">
    <property type="term" value="F:dioxygenase activity"/>
    <property type="evidence" value="ECO:0007669"/>
    <property type="project" value="UniProtKB-KW"/>
</dbReference>
<comment type="caution">
    <text evidence="2">The sequence shown here is derived from an EMBL/GenBank/DDBJ whole genome shotgun (WGS) entry which is preliminary data.</text>
</comment>
<dbReference type="RefSeq" id="WP_281381637.1">
    <property type="nucleotide sequence ID" value="NZ_BAABEW010000012.1"/>
</dbReference>
<dbReference type="InterPro" id="IPR014710">
    <property type="entry name" value="RmlC-like_jellyroll"/>
</dbReference>
<organism evidence="2 3">
    <name type="scientific">Quisquiliibacterium transsilvanicum</name>
    <dbReference type="NCBI Taxonomy" id="1549638"/>
    <lineage>
        <taxon>Bacteria</taxon>
        <taxon>Pseudomonadati</taxon>
        <taxon>Pseudomonadota</taxon>
        <taxon>Betaproteobacteria</taxon>
        <taxon>Burkholderiales</taxon>
        <taxon>Burkholderiaceae</taxon>
        <taxon>Quisquiliibacterium</taxon>
    </lineage>
</organism>
<dbReference type="Pfam" id="PF07883">
    <property type="entry name" value="Cupin_2"/>
    <property type="match status" value="1"/>
</dbReference>
<evidence type="ECO:0000313" key="2">
    <source>
        <dbReference type="EMBL" id="MBB5272900.1"/>
    </source>
</evidence>
<feature type="domain" description="Cupin type-2" evidence="1">
    <location>
        <begin position="67"/>
        <end position="134"/>
    </location>
</feature>
<name>A0A7W8HIW8_9BURK</name>
<dbReference type="InterPro" id="IPR013096">
    <property type="entry name" value="Cupin_2"/>
</dbReference>
<gene>
    <name evidence="2" type="ORF">HNQ70_002923</name>
</gene>
<reference evidence="2 3" key="1">
    <citation type="submission" date="2020-08" db="EMBL/GenBank/DDBJ databases">
        <title>Genomic Encyclopedia of Type Strains, Phase IV (KMG-IV): sequencing the most valuable type-strain genomes for metagenomic binning, comparative biology and taxonomic classification.</title>
        <authorList>
            <person name="Goeker M."/>
        </authorList>
    </citation>
    <scope>NUCLEOTIDE SEQUENCE [LARGE SCALE GENOMIC DNA]</scope>
    <source>
        <strain evidence="2 3">DSM 29781</strain>
    </source>
</reference>
<accession>A0A7W8HIW8</accession>
<evidence type="ECO:0000313" key="3">
    <source>
        <dbReference type="Proteomes" id="UP000532440"/>
    </source>
</evidence>
<evidence type="ECO:0000259" key="1">
    <source>
        <dbReference type="Pfam" id="PF07883"/>
    </source>
</evidence>